<proteinExistence type="predicted"/>
<dbReference type="AlphaFoldDB" id="A0A0P7EP69"/>
<dbReference type="SUPFAM" id="SSF53850">
    <property type="entry name" value="Periplasmic binding protein-like II"/>
    <property type="match status" value="1"/>
</dbReference>
<reference evidence="1 2" key="1">
    <citation type="submission" date="2015-09" db="EMBL/GenBank/DDBJ databases">
        <title>Draft Genome Sequence of Pseudoalteromonas lipolytica UCD-48B.</title>
        <authorList>
            <person name="Krusor M."/>
            <person name="Coil D.A."/>
            <person name="Lang J.M."/>
            <person name="Eisen J.A."/>
            <person name="Alexiev A."/>
        </authorList>
    </citation>
    <scope>NUCLEOTIDE SEQUENCE [LARGE SCALE GENOMIC DNA]</scope>
    <source>
        <strain evidence="1 2">UCD-48B</strain>
    </source>
</reference>
<accession>A0A0P7EP69</accession>
<dbReference type="STRING" id="570156.AOG27_06015"/>
<dbReference type="RefSeq" id="WP_054552106.1">
    <property type="nucleotide sequence ID" value="NZ_LJTC01000003.1"/>
</dbReference>
<evidence type="ECO:0000313" key="1">
    <source>
        <dbReference type="EMBL" id="KPM84447.1"/>
    </source>
</evidence>
<dbReference type="EMBL" id="LJTC01000003">
    <property type="protein sequence ID" value="KPM84447.1"/>
    <property type="molecule type" value="Genomic_DNA"/>
</dbReference>
<dbReference type="Proteomes" id="UP000050378">
    <property type="component" value="Unassembled WGS sequence"/>
</dbReference>
<evidence type="ECO:0000313" key="2">
    <source>
        <dbReference type="Proteomes" id="UP000050378"/>
    </source>
</evidence>
<protein>
    <recommendedName>
        <fullName evidence="3">Solute-binding protein family 3/N-terminal domain-containing protein</fullName>
    </recommendedName>
</protein>
<gene>
    <name evidence="1" type="ORF">AOG27_06015</name>
</gene>
<sequence>MADHNKAPMFIDAKNEIPIINSQAQINTLKELDLAIDEVQFQYQQMPWQECISSIKHGTVDAFISGFNALKSDYAVFPVNKQGKPLDKYSFASLSQCLIGKRRFHSKWNSREVFQSKAFSLAVANGHFVGDAASEDAFFIEHTFTLQTAIERVAQGNADAALVICEISKNKVDLSQYYQFKLAPLFPPINTSIAYLAFSNEFFYKHKLDANLVWEQLASKKLAGVYARMLQNMSSEQNTHYGTKE</sequence>
<evidence type="ECO:0008006" key="3">
    <source>
        <dbReference type="Google" id="ProtNLM"/>
    </source>
</evidence>
<organism evidence="1 2">
    <name type="scientific">Pseudoalteromonas lipolytica</name>
    <dbReference type="NCBI Taxonomy" id="570156"/>
    <lineage>
        <taxon>Bacteria</taxon>
        <taxon>Pseudomonadati</taxon>
        <taxon>Pseudomonadota</taxon>
        <taxon>Gammaproteobacteria</taxon>
        <taxon>Alteromonadales</taxon>
        <taxon>Pseudoalteromonadaceae</taxon>
        <taxon>Pseudoalteromonas</taxon>
    </lineage>
</organism>
<name>A0A0P7EP69_9GAMM</name>
<dbReference type="OrthoDB" id="6193186at2"/>
<comment type="caution">
    <text evidence="1">The sequence shown here is derived from an EMBL/GenBank/DDBJ whole genome shotgun (WGS) entry which is preliminary data.</text>
</comment>
<dbReference type="PATRIC" id="fig|570156.3.peg.2189"/>